<dbReference type="InterPro" id="IPR036638">
    <property type="entry name" value="HLH_DNA-bd_sf"/>
</dbReference>
<keyword evidence="5" id="KW-0221">Differentiation</keyword>
<evidence type="ECO:0000256" key="7">
    <source>
        <dbReference type="ARBA" id="ARBA00023159"/>
    </source>
</evidence>
<dbReference type="AlphaFoldDB" id="A0A8C9W8M6"/>
<dbReference type="Ensembl" id="ENSSFOT00015073042.1">
    <property type="protein sequence ID" value="ENSSFOP00015072305.1"/>
    <property type="gene ID" value="ENSSFOG00015006456.2"/>
</dbReference>
<evidence type="ECO:0000256" key="1">
    <source>
        <dbReference type="ARBA" id="ARBA00004123"/>
    </source>
</evidence>
<dbReference type="Pfam" id="PF00010">
    <property type="entry name" value="HLH"/>
    <property type="match status" value="1"/>
</dbReference>
<keyword evidence="7" id="KW-0010">Activator</keyword>
<keyword evidence="3" id="KW-0217">Developmental protein</keyword>
<evidence type="ECO:0000313" key="13">
    <source>
        <dbReference type="Proteomes" id="UP000694397"/>
    </source>
</evidence>
<protein>
    <recommendedName>
        <fullName evidence="9">Myogenic factor 5</fullName>
    </recommendedName>
</protein>
<evidence type="ECO:0000256" key="5">
    <source>
        <dbReference type="ARBA" id="ARBA00022782"/>
    </source>
</evidence>
<feature type="compositionally biased region" description="Polar residues" evidence="10">
    <location>
        <begin position="37"/>
        <end position="46"/>
    </location>
</feature>
<dbReference type="PANTHER" id="PTHR11534:SF3">
    <property type="entry name" value="MYOGENIC FACTOR 5"/>
    <property type="match status" value="1"/>
</dbReference>
<evidence type="ECO:0000256" key="4">
    <source>
        <dbReference type="ARBA" id="ARBA00022541"/>
    </source>
</evidence>
<dbReference type="FunFam" id="4.10.280.10:FF:000005">
    <property type="entry name" value="Myogenic factor"/>
    <property type="match status" value="1"/>
</dbReference>
<sequence length="284" mass="32131">MMDLSGPSARFLNELQYLHEGGPLQYFEVPRLSPFYQGTNSPSSSRGDGAPFEKPCDSSGEERLLPPTGHRHAGRCLAWACRACKRKPSTGDRRKAATERERQRLRKVNRAFEVLRRCCSADLRRRRLPKVEILRNATRYIKSLRELLQRRVHDRYVSVPGSPTSSCSDVWPKMSRCYTSECRQDFRKGMSAIHSTYTHITVRAGCSLGSGSVVAQWVGPGPALQWVWGSSPAWGALRQTGVLSWVCPLPLRPYALCCRVRLRFPVTLYGTSSSEDVCVYYKEL</sequence>
<keyword evidence="4" id="KW-0517">Myogenesis</keyword>
<dbReference type="SUPFAM" id="SSF47459">
    <property type="entry name" value="HLH, helix-loop-helix DNA-binding domain"/>
    <property type="match status" value="1"/>
</dbReference>
<feature type="region of interest" description="Disordered" evidence="10">
    <location>
        <begin position="37"/>
        <end position="67"/>
    </location>
</feature>
<dbReference type="SMART" id="SM00353">
    <property type="entry name" value="HLH"/>
    <property type="match status" value="1"/>
</dbReference>
<organism evidence="12 13">
    <name type="scientific">Scleropages formosus</name>
    <name type="common">Asian bonytongue</name>
    <name type="synonym">Osteoglossum formosum</name>
    <dbReference type="NCBI Taxonomy" id="113540"/>
    <lineage>
        <taxon>Eukaryota</taxon>
        <taxon>Metazoa</taxon>
        <taxon>Chordata</taxon>
        <taxon>Craniata</taxon>
        <taxon>Vertebrata</taxon>
        <taxon>Euteleostomi</taxon>
        <taxon>Actinopterygii</taxon>
        <taxon>Neopterygii</taxon>
        <taxon>Teleostei</taxon>
        <taxon>Osteoglossocephala</taxon>
        <taxon>Osteoglossomorpha</taxon>
        <taxon>Osteoglossiformes</taxon>
        <taxon>Osteoglossidae</taxon>
        <taxon>Scleropages</taxon>
    </lineage>
</organism>
<dbReference type="Pfam" id="PF01586">
    <property type="entry name" value="Basic"/>
    <property type="match status" value="1"/>
</dbReference>
<keyword evidence="8" id="KW-0539">Nucleus</keyword>
<evidence type="ECO:0000256" key="10">
    <source>
        <dbReference type="SAM" id="MobiDB-lite"/>
    </source>
</evidence>
<dbReference type="GO" id="GO:0000981">
    <property type="term" value="F:DNA-binding transcription factor activity, RNA polymerase II-specific"/>
    <property type="evidence" value="ECO:0007669"/>
    <property type="project" value="TreeGrafter"/>
</dbReference>
<dbReference type="PROSITE" id="PS50888">
    <property type="entry name" value="BHLH"/>
    <property type="match status" value="1"/>
</dbReference>
<evidence type="ECO:0000256" key="8">
    <source>
        <dbReference type="ARBA" id="ARBA00023242"/>
    </source>
</evidence>
<dbReference type="SMART" id="SM00520">
    <property type="entry name" value="BASIC"/>
    <property type="match status" value="1"/>
</dbReference>
<name>A0A8C9W8M6_SCLFO</name>
<dbReference type="GO" id="GO:0045663">
    <property type="term" value="P:positive regulation of myoblast differentiation"/>
    <property type="evidence" value="ECO:0007669"/>
    <property type="project" value="TreeGrafter"/>
</dbReference>
<evidence type="ECO:0000313" key="12">
    <source>
        <dbReference type="Ensembl" id="ENSSFOP00015072305.1"/>
    </source>
</evidence>
<evidence type="ECO:0000256" key="9">
    <source>
        <dbReference type="ARBA" id="ARBA00039260"/>
    </source>
</evidence>
<dbReference type="GO" id="GO:0005634">
    <property type="term" value="C:nucleus"/>
    <property type="evidence" value="ECO:0007669"/>
    <property type="project" value="UniProtKB-SubCell"/>
</dbReference>
<comment type="subunit">
    <text evidence="2">Efficient DNA binding requires dimerization with another bHLH protein.</text>
</comment>
<evidence type="ECO:0000256" key="2">
    <source>
        <dbReference type="ARBA" id="ARBA00011571"/>
    </source>
</evidence>
<dbReference type="Gene3D" id="4.10.280.10">
    <property type="entry name" value="Helix-loop-helix DNA-binding domain"/>
    <property type="match status" value="1"/>
</dbReference>
<dbReference type="InterPro" id="IPR002546">
    <property type="entry name" value="MyoD_N"/>
</dbReference>
<dbReference type="InterPro" id="IPR039704">
    <property type="entry name" value="Myogenic_factor"/>
</dbReference>
<dbReference type="InterPro" id="IPR011598">
    <property type="entry name" value="bHLH_dom"/>
</dbReference>
<evidence type="ECO:0000259" key="11">
    <source>
        <dbReference type="PROSITE" id="PS50888"/>
    </source>
</evidence>
<gene>
    <name evidence="12" type="primary">LOC114910519</name>
</gene>
<dbReference type="Proteomes" id="UP000694397">
    <property type="component" value="Chromosome 5"/>
</dbReference>
<proteinExistence type="predicted"/>
<keyword evidence="13" id="KW-1185">Reference proteome</keyword>
<evidence type="ECO:0000256" key="6">
    <source>
        <dbReference type="ARBA" id="ARBA00023125"/>
    </source>
</evidence>
<dbReference type="GO" id="GO:0035914">
    <property type="term" value="P:skeletal muscle cell differentiation"/>
    <property type="evidence" value="ECO:0007669"/>
    <property type="project" value="TreeGrafter"/>
</dbReference>
<dbReference type="GO" id="GO:0000978">
    <property type="term" value="F:RNA polymerase II cis-regulatory region sequence-specific DNA binding"/>
    <property type="evidence" value="ECO:0007669"/>
    <property type="project" value="TreeGrafter"/>
</dbReference>
<evidence type="ECO:0000256" key="3">
    <source>
        <dbReference type="ARBA" id="ARBA00022473"/>
    </source>
</evidence>
<accession>A0A8C9W8M6</accession>
<keyword evidence="6" id="KW-0238">DNA-binding</keyword>
<comment type="subcellular location">
    <subcellularLocation>
        <location evidence="1">Nucleus</location>
    </subcellularLocation>
</comment>
<reference evidence="12" key="2">
    <citation type="submission" date="2025-08" db="UniProtKB">
        <authorList>
            <consortium name="Ensembl"/>
        </authorList>
    </citation>
    <scope>IDENTIFICATION</scope>
</reference>
<dbReference type="PANTHER" id="PTHR11534">
    <property type="entry name" value="MYOGENIC FACTOR"/>
    <property type="match status" value="1"/>
</dbReference>
<reference evidence="12" key="3">
    <citation type="submission" date="2025-09" db="UniProtKB">
        <authorList>
            <consortium name="Ensembl"/>
        </authorList>
    </citation>
    <scope>IDENTIFICATION</scope>
</reference>
<dbReference type="GO" id="GO:0048743">
    <property type="term" value="P:positive regulation of skeletal muscle fiber development"/>
    <property type="evidence" value="ECO:0007669"/>
    <property type="project" value="TreeGrafter"/>
</dbReference>
<dbReference type="GO" id="GO:0046983">
    <property type="term" value="F:protein dimerization activity"/>
    <property type="evidence" value="ECO:0007669"/>
    <property type="project" value="InterPro"/>
</dbReference>
<feature type="domain" description="BHLH" evidence="11">
    <location>
        <begin position="92"/>
        <end position="144"/>
    </location>
</feature>
<reference evidence="12 13" key="1">
    <citation type="submission" date="2019-04" db="EMBL/GenBank/DDBJ databases">
        <authorList>
            <consortium name="Wellcome Sanger Institute Data Sharing"/>
        </authorList>
    </citation>
    <scope>NUCLEOTIDE SEQUENCE [LARGE SCALE GENOMIC DNA]</scope>
</reference>
<feature type="compositionally biased region" description="Basic and acidic residues" evidence="10">
    <location>
        <begin position="54"/>
        <end position="64"/>
    </location>
</feature>
<dbReference type="GeneTree" id="ENSGT00950000182959"/>